<dbReference type="EMBL" id="CADCTY010002188">
    <property type="protein sequence ID" value="CAA9409856.1"/>
    <property type="molecule type" value="Genomic_DNA"/>
</dbReference>
<protein>
    <submittedName>
        <fullName evidence="1">Uncharacterized protein</fullName>
    </submittedName>
</protein>
<reference evidence="1" key="1">
    <citation type="submission" date="2020-02" db="EMBL/GenBank/DDBJ databases">
        <authorList>
            <person name="Meier V. D."/>
        </authorList>
    </citation>
    <scope>NUCLEOTIDE SEQUENCE</scope>
    <source>
        <strain evidence="1">AVDCRST_MAG94</strain>
    </source>
</reference>
<name>A0A6J4P9C2_9CYAN</name>
<evidence type="ECO:0000313" key="1">
    <source>
        <dbReference type="EMBL" id="CAA9409856.1"/>
    </source>
</evidence>
<sequence length="56" mass="6201">MVSDSKLWYSECCQRQPLPATAAQFENLQGRGAPYCHVPLLKDQTAQTAVCFPTSI</sequence>
<gene>
    <name evidence="1" type="ORF">AVDCRST_MAG94-6364</name>
</gene>
<organism evidence="1">
    <name type="scientific">uncultured Leptolyngbya sp</name>
    <dbReference type="NCBI Taxonomy" id="332963"/>
    <lineage>
        <taxon>Bacteria</taxon>
        <taxon>Bacillati</taxon>
        <taxon>Cyanobacteriota</taxon>
        <taxon>Cyanophyceae</taxon>
        <taxon>Leptolyngbyales</taxon>
        <taxon>Leptolyngbyaceae</taxon>
        <taxon>Leptolyngbya group</taxon>
        <taxon>Leptolyngbya</taxon>
        <taxon>environmental samples</taxon>
    </lineage>
</organism>
<proteinExistence type="predicted"/>
<accession>A0A6J4P9C2</accession>
<dbReference type="AlphaFoldDB" id="A0A6J4P9C2"/>